<feature type="transmembrane region" description="Helical" evidence="1">
    <location>
        <begin position="153"/>
        <end position="174"/>
    </location>
</feature>
<evidence type="ECO:0000313" key="3">
    <source>
        <dbReference type="Proteomes" id="UP001516472"/>
    </source>
</evidence>
<sequence>MLPAPPPLRRGLLATAGALTALGLGAEVADFASGRQVPGALVAFLSLSHEGNLPTWYASGLLLTCALALAGIARAAGLGGDPARRHWWALMGAFAYLSMDESVGLHEHLGGLFSWGGVLFFTWVVPGAVIVLLVGLAFLPFLARLAPRRRKQFILAGVLYVGGALGVELPLGWWTEQHGNDNLVYALIDHVEEALELVGASLFLAALVEELGARGVLTTSGEAAHGAGPDGLG</sequence>
<organism evidence="2 3">
    <name type="scientific">Corallococcus soli</name>
    <dbReference type="NCBI Taxonomy" id="2710757"/>
    <lineage>
        <taxon>Bacteria</taxon>
        <taxon>Pseudomonadati</taxon>
        <taxon>Myxococcota</taxon>
        <taxon>Myxococcia</taxon>
        <taxon>Myxococcales</taxon>
        <taxon>Cystobacterineae</taxon>
        <taxon>Myxococcaceae</taxon>
        <taxon>Corallococcus</taxon>
    </lineage>
</organism>
<feature type="transmembrane region" description="Helical" evidence="1">
    <location>
        <begin position="112"/>
        <end position="141"/>
    </location>
</feature>
<gene>
    <name evidence="2" type="ORF">G4177_12480</name>
</gene>
<accession>A0ABR9PM33</accession>
<evidence type="ECO:0000256" key="1">
    <source>
        <dbReference type="SAM" id="Phobius"/>
    </source>
</evidence>
<keyword evidence="1" id="KW-0812">Transmembrane</keyword>
<proteinExistence type="predicted"/>
<feature type="transmembrane region" description="Helical" evidence="1">
    <location>
        <begin position="55"/>
        <end position="75"/>
    </location>
</feature>
<protein>
    <submittedName>
        <fullName evidence="2">Uncharacterized protein</fullName>
    </submittedName>
</protein>
<feature type="transmembrane region" description="Helical" evidence="1">
    <location>
        <begin position="87"/>
        <end position="106"/>
    </location>
</feature>
<keyword evidence="3" id="KW-1185">Reference proteome</keyword>
<name>A0ABR9PM33_9BACT</name>
<reference evidence="2 3" key="1">
    <citation type="submission" date="2020-02" db="EMBL/GenBank/DDBJ databases">
        <authorList>
            <person name="Babadi Z.K."/>
            <person name="Risdian C."/>
            <person name="Ebrahimipour G.H."/>
            <person name="Wink J."/>
        </authorList>
    </citation>
    <scope>NUCLEOTIDE SEQUENCE [LARGE SCALE GENOMIC DNA]</scope>
    <source>
        <strain evidence="2 3">ZKHCc1 1396</strain>
    </source>
</reference>
<keyword evidence="1" id="KW-1133">Transmembrane helix</keyword>
<dbReference type="Proteomes" id="UP001516472">
    <property type="component" value="Unassembled WGS sequence"/>
</dbReference>
<keyword evidence="1" id="KW-0472">Membrane</keyword>
<evidence type="ECO:0000313" key="2">
    <source>
        <dbReference type="EMBL" id="MBE4748978.1"/>
    </source>
</evidence>
<dbReference type="EMBL" id="JAAIYO010000003">
    <property type="protein sequence ID" value="MBE4748978.1"/>
    <property type="molecule type" value="Genomic_DNA"/>
</dbReference>
<comment type="caution">
    <text evidence="2">The sequence shown here is derived from an EMBL/GenBank/DDBJ whole genome shotgun (WGS) entry which is preliminary data.</text>
</comment>
<dbReference type="RefSeq" id="WP_193348393.1">
    <property type="nucleotide sequence ID" value="NZ_JAAIYO010000003.1"/>
</dbReference>